<dbReference type="AlphaFoldDB" id="A0A5D0XJJ3"/>
<evidence type="ECO:0000313" key="3">
    <source>
        <dbReference type="EMBL" id="TYC96630.1"/>
    </source>
</evidence>
<feature type="transmembrane region" description="Helical" evidence="1">
    <location>
        <begin position="26"/>
        <end position="44"/>
    </location>
</feature>
<evidence type="ECO:0000313" key="4">
    <source>
        <dbReference type="Proteomes" id="UP000323410"/>
    </source>
</evidence>
<keyword evidence="4" id="KW-1185">Reference proteome</keyword>
<feature type="signal peptide" evidence="2">
    <location>
        <begin position="1"/>
        <end position="16"/>
    </location>
</feature>
<evidence type="ECO:0000256" key="1">
    <source>
        <dbReference type="SAM" id="Phobius"/>
    </source>
</evidence>
<sequence length="74" mass="7914">MLVSMALSIASGFSLAAWYPALAGSGVVDTGPWGAMIVWGRFVYLRKRSELCALSLLLFLITTMSRSVASLMGL</sequence>
<gene>
    <name evidence="3" type="ORF">FQ377_13665</name>
</gene>
<proteinExistence type="predicted"/>
<dbReference type="EMBL" id="VSLD01000010">
    <property type="protein sequence ID" value="TYC96630.1"/>
    <property type="molecule type" value="Genomic_DNA"/>
</dbReference>
<dbReference type="Proteomes" id="UP000323410">
    <property type="component" value="Unassembled WGS sequence"/>
</dbReference>
<keyword evidence="2" id="KW-0732">Signal</keyword>
<organism evidence="3 4">
    <name type="scientific">Arthrobacter echini</name>
    <dbReference type="NCBI Taxonomy" id="1529066"/>
    <lineage>
        <taxon>Bacteria</taxon>
        <taxon>Bacillati</taxon>
        <taxon>Actinomycetota</taxon>
        <taxon>Actinomycetes</taxon>
        <taxon>Micrococcales</taxon>
        <taxon>Micrococcaceae</taxon>
        <taxon>Arthrobacter</taxon>
    </lineage>
</organism>
<keyword evidence="1" id="KW-1133">Transmembrane helix</keyword>
<accession>A0A5D0XJJ3</accession>
<keyword evidence="1" id="KW-0472">Membrane</keyword>
<keyword evidence="1" id="KW-0812">Transmembrane</keyword>
<protein>
    <submittedName>
        <fullName evidence="3">Uncharacterized protein</fullName>
    </submittedName>
</protein>
<comment type="caution">
    <text evidence="3">The sequence shown here is derived from an EMBL/GenBank/DDBJ whole genome shotgun (WGS) entry which is preliminary data.</text>
</comment>
<feature type="transmembrane region" description="Helical" evidence="1">
    <location>
        <begin position="51"/>
        <end position="69"/>
    </location>
</feature>
<name>A0A5D0XJJ3_9MICC</name>
<evidence type="ECO:0000256" key="2">
    <source>
        <dbReference type="SAM" id="SignalP"/>
    </source>
</evidence>
<reference evidence="3 4" key="1">
    <citation type="submission" date="2019-08" db="EMBL/GenBank/DDBJ databases">
        <title>Genone of Arthrobacter echini P9.</title>
        <authorList>
            <person name="Bowman J.P."/>
        </authorList>
    </citation>
    <scope>NUCLEOTIDE SEQUENCE [LARGE SCALE GENOMIC DNA]</scope>
    <source>
        <strain evidence="3 4">P9</strain>
    </source>
</reference>
<feature type="chain" id="PRO_5039366827" evidence="2">
    <location>
        <begin position="17"/>
        <end position="74"/>
    </location>
</feature>